<comment type="similarity">
    <text evidence="3">Belongs to the thioester dehydratase family. FabZ subfamily.</text>
</comment>
<comment type="subcellular location">
    <subcellularLocation>
        <location evidence="2">Cytoplasm</location>
    </subcellularLocation>
</comment>
<dbReference type="PANTHER" id="PTHR30272:SF1">
    <property type="entry name" value="3-HYDROXYACYL-[ACYL-CARRIER-PROTEIN] DEHYDRATASE"/>
    <property type="match status" value="1"/>
</dbReference>
<dbReference type="InterPro" id="IPR013114">
    <property type="entry name" value="FabA_FabZ"/>
</dbReference>
<proteinExistence type="inferred from homology"/>
<evidence type="ECO:0000256" key="5">
    <source>
        <dbReference type="ARBA" id="ARBA00022490"/>
    </source>
</evidence>
<name>A0A2S1YU04_9ACTN</name>
<keyword evidence="5" id="KW-0963">Cytoplasm</keyword>
<comment type="catalytic activity">
    <reaction evidence="1">
        <text>a (3R)-hydroxyacyl-[ACP] = a (2E)-enoyl-[ACP] + H2O</text>
        <dbReference type="Rhea" id="RHEA:13097"/>
        <dbReference type="Rhea" id="RHEA-COMP:9925"/>
        <dbReference type="Rhea" id="RHEA-COMP:9945"/>
        <dbReference type="ChEBI" id="CHEBI:15377"/>
        <dbReference type="ChEBI" id="CHEBI:78784"/>
        <dbReference type="ChEBI" id="CHEBI:78827"/>
        <dbReference type="EC" id="4.2.1.59"/>
    </reaction>
</comment>
<dbReference type="InterPro" id="IPR029069">
    <property type="entry name" value="HotDog_dom_sf"/>
</dbReference>
<dbReference type="GO" id="GO:0016020">
    <property type="term" value="C:membrane"/>
    <property type="evidence" value="ECO:0007669"/>
    <property type="project" value="GOC"/>
</dbReference>
<evidence type="ECO:0000256" key="4">
    <source>
        <dbReference type="ARBA" id="ARBA00013167"/>
    </source>
</evidence>
<keyword evidence="14" id="KW-1185">Reference proteome</keyword>
<comment type="function">
    <text evidence="10">Involved in unsaturated fatty acids biosynthesis. Catalyzes the dehydration of short chain beta-hydroxyacyl-ACPs and long chain saturated and unsaturated beta-hydroxyacyl-ACPs.</text>
</comment>
<dbReference type="EC" id="4.2.1.59" evidence="4"/>
<keyword evidence="7" id="KW-0441">Lipid A biosynthesis</keyword>
<evidence type="ECO:0000256" key="11">
    <source>
        <dbReference type="SAM" id="MobiDB-lite"/>
    </source>
</evidence>
<dbReference type="GO" id="GO:0005737">
    <property type="term" value="C:cytoplasm"/>
    <property type="evidence" value="ECO:0007669"/>
    <property type="project" value="UniProtKB-SubCell"/>
</dbReference>
<dbReference type="Gene3D" id="3.10.129.10">
    <property type="entry name" value="Hotdog Thioesterase"/>
    <property type="match status" value="1"/>
</dbReference>
<dbReference type="OrthoDB" id="9772788at2"/>
<dbReference type="PANTHER" id="PTHR30272">
    <property type="entry name" value="3-HYDROXYACYL-[ACYL-CARRIER-PROTEIN] DEHYDRATASE"/>
    <property type="match status" value="1"/>
</dbReference>
<keyword evidence="9" id="KW-0456">Lyase</keyword>
<evidence type="ECO:0000256" key="1">
    <source>
        <dbReference type="ARBA" id="ARBA00001055"/>
    </source>
</evidence>
<evidence type="ECO:0000313" key="15">
    <source>
        <dbReference type="Proteomes" id="UP000265354"/>
    </source>
</evidence>
<accession>A0A2S1YU04</accession>
<dbReference type="Proteomes" id="UP000245051">
    <property type="component" value="Chromosome"/>
</dbReference>
<reference evidence="12 14" key="1">
    <citation type="submission" date="2018-05" db="EMBL/GenBank/DDBJ databases">
        <title>Complete genome sequence of the Type Strain of Streptomyces spongiicola HNM0071, the producer of staurosporine.</title>
        <authorList>
            <person name="Zhou S."/>
            <person name="Huang X."/>
        </authorList>
    </citation>
    <scope>NUCLEOTIDE SEQUENCE [LARGE SCALE GENOMIC DNA]</scope>
    <source>
        <strain evidence="12 14">HNM0071</strain>
    </source>
</reference>
<dbReference type="GO" id="GO:0019171">
    <property type="term" value="F:(3R)-hydroxyacyl-[acyl-carrier-protein] dehydratase activity"/>
    <property type="evidence" value="ECO:0007669"/>
    <property type="project" value="UniProtKB-EC"/>
</dbReference>
<evidence type="ECO:0000313" key="14">
    <source>
        <dbReference type="Proteomes" id="UP000245051"/>
    </source>
</evidence>
<dbReference type="KEGG" id="sspo:DDQ41_00145"/>
<dbReference type="EMBL" id="CP029254">
    <property type="protein sequence ID" value="AWK07594.1"/>
    <property type="molecule type" value="Genomic_DNA"/>
</dbReference>
<keyword evidence="6" id="KW-0444">Lipid biosynthesis</keyword>
<keyword evidence="8" id="KW-0443">Lipid metabolism</keyword>
<dbReference type="RefSeq" id="WP_109292599.1">
    <property type="nucleotide sequence ID" value="NZ_BGZL01000011.1"/>
</dbReference>
<dbReference type="AlphaFoldDB" id="A0A2S1YU04"/>
<gene>
    <name evidence="12" type="ORF">DDQ41_00145</name>
    <name evidence="13" type="ORF">SSP531S_40300</name>
</gene>
<evidence type="ECO:0000256" key="10">
    <source>
        <dbReference type="ARBA" id="ARBA00025049"/>
    </source>
</evidence>
<evidence type="ECO:0000256" key="3">
    <source>
        <dbReference type="ARBA" id="ARBA00009174"/>
    </source>
</evidence>
<dbReference type="CDD" id="cd01288">
    <property type="entry name" value="FabZ"/>
    <property type="match status" value="1"/>
</dbReference>
<dbReference type="Proteomes" id="UP000265354">
    <property type="component" value="Unassembled WGS sequence"/>
</dbReference>
<reference evidence="13 15" key="2">
    <citation type="submission" date="2018-07" db="EMBL/GenBank/DDBJ databases">
        <title>Whole Genome Shotgun Sequence of Streptomyces spongiicola strain 531S.</title>
        <authorList>
            <person name="Dohra H."/>
            <person name="Kodani S."/>
        </authorList>
    </citation>
    <scope>NUCLEOTIDE SEQUENCE [LARGE SCALE GENOMIC DNA]</scope>
    <source>
        <strain evidence="13 15">531S</strain>
    </source>
</reference>
<dbReference type="Pfam" id="PF07977">
    <property type="entry name" value="FabA"/>
    <property type="match status" value="1"/>
</dbReference>
<dbReference type="EMBL" id="BGZL01000011">
    <property type="protein sequence ID" value="GBQ02571.1"/>
    <property type="molecule type" value="Genomic_DNA"/>
</dbReference>
<dbReference type="SUPFAM" id="SSF54637">
    <property type="entry name" value="Thioesterase/thiol ester dehydrase-isomerase"/>
    <property type="match status" value="1"/>
</dbReference>
<evidence type="ECO:0000256" key="2">
    <source>
        <dbReference type="ARBA" id="ARBA00004496"/>
    </source>
</evidence>
<evidence type="ECO:0000313" key="13">
    <source>
        <dbReference type="EMBL" id="GBQ02571.1"/>
    </source>
</evidence>
<dbReference type="FunFam" id="3.10.129.10:FF:000001">
    <property type="entry name" value="3-hydroxyacyl-[acyl-carrier-protein] dehydratase FabZ"/>
    <property type="match status" value="1"/>
</dbReference>
<evidence type="ECO:0000256" key="8">
    <source>
        <dbReference type="ARBA" id="ARBA00023098"/>
    </source>
</evidence>
<evidence type="ECO:0000256" key="6">
    <source>
        <dbReference type="ARBA" id="ARBA00022516"/>
    </source>
</evidence>
<dbReference type="NCBIfam" id="NF000582">
    <property type="entry name" value="PRK00006.1"/>
    <property type="match status" value="1"/>
</dbReference>
<sequence length="184" mass="19370">MTAATAPPAGSGRRDAGTTGKRSYSCDDIKRMLPHRWPMLMIDRAYDVVPGVSGRGVKSVSVNEPYFAGHYPDHSVMPGVMIVESMAQLVAVVYVAEIIEAAGPDAGTAGTADAAQSVGYLGSISHMRFSRLVVPGDQLTLEATLGERLGALRRVSVSASVGRERVASGSLVVTSERRAARGVR</sequence>
<evidence type="ECO:0000313" key="12">
    <source>
        <dbReference type="EMBL" id="AWK07594.1"/>
    </source>
</evidence>
<dbReference type="GO" id="GO:0009245">
    <property type="term" value="P:lipid A biosynthetic process"/>
    <property type="evidence" value="ECO:0007669"/>
    <property type="project" value="UniProtKB-KW"/>
</dbReference>
<evidence type="ECO:0000256" key="7">
    <source>
        <dbReference type="ARBA" id="ARBA00022556"/>
    </source>
</evidence>
<feature type="region of interest" description="Disordered" evidence="11">
    <location>
        <begin position="1"/>
        <end position="23"/>
    </location>
</feature>
<evidence type="ECO:0000256" key="9">
    <source>
        <dbReference type="ARBA" id="ARBA00023239"/>
    </source>
</evidence>
<protein>
    <recommendedName>
        <fullName evidence="4">3-hydroxyacyl-[acyl-carrier-protein] dehydratase</fullName>
        <ecNumber evidence="4">4.2.1.59</ecNumber>
    </recommendedName>
</protein>
<organism evidence="13 15">
    <name type="scientific">Streptomyces spongiicola</name>
    <dbReference type="NCBI Taxonomy" id="1690221"/>
    <lineage>
        <taxon>Bacteria</taxon>
        <taxon>Bacillati</taxon>
        <taxon>Actinomycetota</taxon>
        <taxon>Actinomycetes</taxon>
        <taxon>Kitasatosporales</taxon>
        <taxon>Streptomycetaceae</taxon>
        <taxon>Streptomyces</taxon>
    </lineage>
</organism>